<dbReference type="EMBL" id="LCRX01000003">
    <property type="protein sequence ID" value="KKW42832.1"/>
    <property type="molecule type" value="Genomic_DNA"/>
</dbReference>
<evidence type="ECO:0000256" key="1">
    <source>
        <dbReference type="ARBA" id="ARBA00023122"/>
    </source>
</evidence>
<dbReference type="SMART" id="SM00116">
    <property type="entry name" value="CBS"/>
    <property type="match status" value="2"/>
</dbReference>
<protein>
    <recommendedName>
        <fullName evidence="3">CBS domain-containing protein</fullName>
    </recommendedName>
</protein>
<comment type="caution">
    <text evidence="4">The sequence shown here is derived from an EMBL/GenBank/DDBJ whole genome shotgun (WGS) entry which is preliminary data.</text>
</comment>
<proteinExistence type="predicted"/>
<dbReference type="Pfam" id="PF00571">
    <property type="entry name" value="CBS"/>
    <property type="match status" value="2"/>
</dbReference>
<keyword evidence="1 2" id="KW-0129">CBS domain</keyword>
<evidence type="ECO:0000313" key="5">
    <source>
        <dbReference type="Proteomes" id="UP000033870"/>
    </source>
</evidence>
<dbReference type="InterPro" id="IPR000644">
    <property type="entry name" value="CBS_dom"/>
</dbReference>
<dbReference type="InterPro" id="IPR051257">
    <property type="entry name" value="Diverse_CBS-Domain"/>
</dbReference>
<dbReference type="SUPFAM" id="SSF54631">
    <property type="entry name" value="CBS-domain pair"/>
    <property type="match status" value="1"/>
</dbReference>
<evidence type="ECO:0000313" key="4">
    <source>
        <dbReference type="EMBL" id="KKW42832.1"/>
    </source>
</evidence>
<feature type="domain" description="CBS" evidence="3">
    <location>
        <begin position="98"/>
        <end position="154"/>
    </location>
</feature>
<dbReference type="Gene3D" id="3.10.580.10">
    <property type="entry name" value="CBS-domain"/>
    <property type="match status" value="1"/>
</dbReference>
<evidence type="ECO:0000259" key="3">
    <source>
        <dbReference type="PROSITE" id="PS51371"/>
    </source>
</evidence>
<name>A0A0G2ANA8_9BACT</name>
<dbReference type="PANTHER" id="PTHR43080">
    <property type="entry name" value="CBS DOMAIN-CONTAINING PROTEIN CBSX3, MITOCHONDRIAL"/>
    <property type="match status" value="1"/>
</dbReference>
<feature type="domain" description="CBS" evidence="3">
    <location>
        <begin position="12"/>
        <end position="69"/>
    </location>
</feature>
<dbReference type="PANTHER" id="PTHR43080:SF2">
    <property type="entry name" value="CBS DOMAIN-CONTAINING PROTEIN"/>
    <property type="match status" value="1"/>
</dbReference>
<dbReference type="AlphaFoldDB" id="A0A0G2ANA8"/>
<sequence length="156" mass="17181">MPDKKYTVADYMRSEVVTIAPTATLSEAVATMLSAKTNGVVVVDENRRVAGILSSWDFIQHIVPDYLEEDKHLAAFESGDVFAERVKELKDDPIAKFMSAKVHTCKANHSLMEAATLLSEFRIRQLPVVDDDGVLVGYLNRTDIKKAIADVLGLSA</sequence>
<reference evidence="4 5" key="1">
    <citation type="journal article" date="2015" name="Nature">
        <title>rRNA introns, odd ribosomes, and small enigmatic genomes across a large radiation of phyla.</title>
        <authorList>
            <person name="Brown C.T."/>
            <person name="Hug L.A."/>
            <person name="Thomas B.C."/>
            <person name="Sharon I."/>
            <person name="Castelle C.J."/>
            <person name="Singh A."/>
            <person name="Wilkins M.J."/>
            <person name="Williams K.H."/>
            <person name="Banfield J.F."/>
        </authorList>
    </citation>
    <scope>NUCLEOTIDE SEQUENCE [LARGE SCALE GENOMIC DNA]</scope>
</reference>
<gene>
    <name evidence="4" type="ORF">UY92_C0003G0038</name>
</gene>
<dbReference type="STRING" id="1619044.UY92_C0003G0038"/>
<organism evidence="4 5">
    <name type="scientific">Candidatus Magasanikbacteria bacterium GW2011_GWA2_56_11</name>
    <dbReference type="NCBI Taxonomy" id="1619044"/>
    <lineage>
        <taxon>Bacteria</taxon>
        <taxon>Candidatus Magasanikiibacteriota</taxon>
    </lineage>
</organism>
<accession>A0A0G2ANA8</accession>
<dbReference type="InterPro" id="IPR046342">
    <property type="entry name" value="CBS_dom_sf"/>
</dbReference>
<dbReference type="Proteomes" id="UP000033870">
    <property type="component" value="Unassembled WGS sequence"/>
</dbReference>
<dbReference type="PROSITE" id="PS51371">
    <property type="entry name" value="CBS"/>
    <property type="match status" value="2"/>
</dbReference>
<evidence type="ECO:0000256" key="2">
    <source>
        <dbReference type="PROSITE-ProRule" id="PRU00703"/>
    </source>
</evidence>